<feature type="signal peptide" evidence="1">
    <location>
        <begin position="1"/>
        <end position="20"/>
    </location>
</feature>
<sequence>MNFFLAVLLFVLVSSRIIDAQKRIVNSTRISFVMEPFEEFSNYWMYDANWTLEVVNSTALFGEGSLKLQFFPSITEDEDIDGLDEEEQDDNESSTNATVARNRSTKGAFMWVLPKAPYNCYTSDSLSLWYKVQDAEEKAILMRLLLFDDTECVNTTNCAEEELTQQFVLEEELTDTDDWQELTFVWNDTDEDLPIHRIRSWRFEFDAPRRST</sequence>
<reference evidence="2 3" key="1">
    <citation type="journal article" date="2015" name="Plant Cell">
        <title>Oil accumulation by the oleaginous diatom Fistulifera solaris as revealed by the genome and transcriptome.</title>
        <authorList>
            <person name="Tanaka T."/>
            <person name="Maeda Y."/>
            <person name="Veluchamy A."/>
            <person name="Tanaka M."/>
            <person name="Abida H."/>
            <person name="Marechal E."/>
            <person name="Bowler C."/>
            <person name="Muto M."/>
            <person name="Sunaga Y."/>
            <person name="Tanaka M."/>
            <person name="Yoshino T."/>
            <person name="Taniguchi T."/>
            <person name="Fukuda Y."/>
            <person name="Nemoto M."/>
            <person name="Matsumoto M."/>
            <person name="Wong P.S."/>
            <person name="Aburatani S."/>
            <person name="Fujibuchi W."/>
        </authorList>
    </citation>
    <scope>NUCLEOTIDE SEQUENCE [LARGE SCALE GENOMIC DNA]</scope>
    <source>
        <strain evidence="2 3">JPCC DA0580</strain>
    </source>
</reference>
<feature type="chain" id="PRO_5013210128" evidence="1">
    <location>
        <begin position="21"/>
        <end position="212"/>
    </location>
</feature>
<accession>A0A1Z5JZK0</accession>
<dbReference type="AlphaFoldDB" id="A0A1Z5JZK0"/>
<organism evidence="2 3">
    <name type="scientific">Fistulifera solaris</name>
    <name type="common">Oleaginous diatom</name>
    <dbReference type="NCBI Taxonomy" id="1519565"/>
    <lineage>
        <taxon>Eukaryota</taxon>
        <taxon>Sar</taxon>
        <taxon>Stramenopiles</taxon>
        <taxon>Ochrophyta</taxon>
        <taxon>Bacillariophyta</taxon>
        <taxon>Bacillariophyceae</taxon>
        <taxon>Bacillariophycidae</taxon>
        <taxon>Naviculales</taxon>
        <taxon>Naviculaceae</taxon>
        <taxon>Fistulifera</taxon>
    </lineage>
</organism>
<dbReference type="EMBL" id="BDSP01000137">
    <property type="protein sequence ID" value="GAX19463.1"/>
    <property type="molecule type" value="Genomic_DNA"/>
</dbReference>
<comment type="caution">
    <text evidence="2">The sequence shown here is derived from an EMBL/GenBank/DDBJ whole genome shotgun (WGS) entry which is preliminary data.</text>
</comment>
<proteinExistence type="predicted"/>
<keyword evidence="1" id="KW-0732">Signal</keyword>
<protein>
    <submittedName>
        <fullName evidence="2">Uncharacterized protein</fullName>
    </submittedName>
</protein>
<keyword evidence="3" id="KW-1185">Reference proteome</keyword>
<name>A0A1Z5JZK0_FISSO</name>
<evidence type="ECO:0000313" key="3">
    <source>
        <dbReference type="Proteomes" id="UP000198406"/>
    </source>
</evidence>
<evidence type="ECO:0000313" key="2">
    <source>
        <dbReference type="EMBL" id="GAX19463.1"/>
    </source>
</evidence>
<evidence type="ECO:0000256" key="1">
    <source>
        <dbReference type="SAM" id="SignalP"/>
    </source>
</evidence>
<dbReference type="InParanoid" id="A0A1Z5JZK0"/>
<dbReference type="Proteomes" id="UP000198406">
    <property type="component" value="Unassembled WGS sequence"/>
</dbReference>
<gene>
    <name evidence="2" type="ORF">FisN_19Hu036</name>
</gene>